<dbReference type="EMBL" id="JACOPR010000005">
    <property type="protein sequence ID" value="MBC5731069.1"/>
    <property type="molecule type" value="Genomic_DNA"/>
</dbReference>
<name>A0ABR7HU68_9FIRM</name>
<proteinExistence type="predicted"/>
<sequence>MHVIVCLDDRGGMLFHQRRQSRDRAVQSDILQMCRGEVLWMNRYSQALFSDAEGNAIRTAEDFLEQAGAGEYCFVETCASLRPYEKNIEHLILYRWNRHYPSDARLDLDPAAEGWRQIGCTEFPGHSHERITKEVYTR</sequence>
<dbReference type="RefSeq" id="WP_101693107.1">
    <property type="nucleotide sequence ID" value="NZ_JACOPR010000005.1"/>
</dbReference>
<protein>
    <submittedName>
        <fullName evidence="1">Uncharacterized protein</fullName>
    </submittedName>
</protein>
<accession>A0ABR7HU68</accession>
<evidence type="ECO:0000313" key="2">
    <source>
        <dbReference type="Proteomes" id="UP000660021"/>
    </source>
</evidence>
<dbReference type="Proteomes" id="UP000660021">
    <property type="component" value="Unassembled WGS sequence"/>
</dbReference>
<keyword evidence="2" id="KW-1185">Reference proteome</keyword>
<organism evidence="1 2">
    <name type="scientific">Pseudoflavonifractor hominis</name>
    <dbReference type="NCBI Taxonomy" id="2763059"/>
    <lineage>
        <taxon>Bacteria</taxon>
        <taxon>Bacillati</taxon>
        <taxon>Bacillota</taxon>
        <taxon>Clostridia</taxon>
        <taxon>Eubacteriales</taxon>
        <taxon>Oscillospiraceae</taxon>
        <taxon>Pseudoflavonifractor</taxon>
    </lineage>
</organism>
<gene>
    <name evidence="1" type="ORF">H8S34_09535</name>
</gene>
<comment type="caution">
    <text evidence="1">The sequence shown here is derived from an EMBL/GenBank/DDBJ whole genome shotgun (WGS) entry which is preliminary data.</text>
</comment>
<evidence type="ECO:0000313" key="1">
    <source>
        <dbReference type="EMBL" id="MBC5731069.1"/>
    </source>
</evidence>
<reference evidence="1 2" key="1">
    <citation type="submission" date="2020-08" db="EMBL/GenBank/DDBJ databases">
        <title>Genome public.</title>
        <authorList>
            <person name="Liu C."/>
            <person name="Sun Q."/>
        </authorList>
    </citation>
    <scope>NUCLEOTIDE SEQUENCE [LARGE SCALE GENOMIC DNA]</scope>
    <source>
        <strain evidence="1 2">New-38</strain>
    </source>
</reference>